<proteinExistence type="predicted"/>
<comment type="caution">
    <text evidence="1">The sequence shown here is derived from an EMBL/GenBank/DDBJ whole genome shotgun (WGS) entry which is preliminary data.</text>
</comment>
<organism evidence="1 2">
    <name type="scientific">Polynucleobacter cosmopolitanus</name>
    <dbReference type="NCBI Taxonomy" id="351345"/>
    <lineage>
        <taxon>Bacteria</taxon>
        <taxon>Pseudomonadati</taxon>
        <taxon>Pseudomonadota</taxon>
        <taxon>Betaproteobacteria</taxon>
        <taxon>Burkholderiales</taxon>
        <taxon>Burkholderiaceae</taxon>
        <taxon>Polynucleobacter</taxon>
    </lineage>
</organism>
<gene>
    <name evidence="1" type="ORF">AOC33_01720</name>
</gene>
<protein>
    <submittedName>
        <fullName evidence="1">DUF1289 domain-containing protein</fullName>
    </submittedName>
</protein>
<reference evidence="1 2" key="1">
    <citation type="submission" date="2017-06" db="EMBL/GenBank/DDBJ databases">
        <title>Reclassification of a Polynucleobacter cosmopolitanus strain isolated from tropical Lake Victoria as Polynucleobacter victoriensis comb. nov.</title>
        <authorList>
            <person name="Hahn M.W."/>
        </authorList>
    </citation>
    <scope>NUCLEOTIDE SEQUENCE [LARGE SCALE GENOMIC DNA]</scope>
    <source>
        <strain evidence="1 2">MWH-MoIso2</strain>
    </source>
</reference>
<evidence type="ECO:0000313" key="2">
    <source>
        <dbReference type="Proteomes" id="UP000215188"/>
    </source>
</evidence>
<dbReference type="EMBL" id="NJGG01000001">
    <property type="protein sequence ID" value="OXL15842.1"/>
    <property type="molecule type" value="Genomic_DNA"/>
</dbReference>
<accession>A0A229FVF7</accession>
<sequence>MDDEDRYCLGCHRTLDEIALWSSLDQEEKELVWQLLEERSNLKTK</sequence>
<dbReference type="Proteomes" id="UP000215188">
    <property type="component" value="Unassembled WGS sequence"/>
</dbReference>
<evidence type="ECO:0000313" key="1">
    <source>
        <dbReference type="EMBL" id="OXL15842.1"/>
    </source>
</evidence>
<dbReference type="OrthoDB" id="8911262at2"/>
<dbReference type="Pfam" id="PF06945">
    <property type="entry name" value="DUF1289"/>
    <property type="match status" value="1"/>
</dbReference>
<keyword evidence="2" id="KW-1185">Reference proteome</keyword>
<name>A0A229FVF7_9BURK</name>
<dbReference type="InterPro" id="IPR010710">
    <property type="entry name" value="DUF1289"/>
</dbReference>
<dbReference type="AlphaFoldDB" id="A0A229FVF7"/>